<evidence type="ECO:0008006" key="3">
    <source>
        <dbReference type="Google" id="ProtNLM"/>
    </source>
</evidence>
<keyword evidence="2" id="KW-1185">Reference proteome</keyword>
<evidence type="ECO:0000313" key="2">
    <source>
        <dbReference type="Proteomes" id="UP001350748"/>
    </source>
</evidence>
<reference evidence="1 2" key="1">
    <citation type="submission" date="2024-02" db="EMBL/GenBank/DDBJ databases">
        <authorList>
            <person name="Grouzdev D."/>
        </authorList>
    </citation>
    <scope>NUCLEOTIDE SEQUENCE [LARGE SCALE GENOMIC DNA]</scope>
    <source>
        <strain evidence="1 2">9N</strain>
    </source>
</reference>
<dbReference type="RefSeq" id="WP_332079805.1">
    <property type="nucleotide sequence ID" value="NZ_JAZHYN010000001.1"/>
</dbReference>
<protein>
    <recommendedName>
        <fullName evidence="3">DUF72 domain-containing protein</fullName>
    </recommendedName>
</protein>
<comment type="caution">
    <text evidence="1">The sequence shown here is derived from an EMBL/GenBank/DDBJ whole genome shotgun (WGS) entry which is preliminary data.</text>
</comment>
<evidence type="ECO:0000313" key="1">
    <source>
        <dbReference type="EMBL" id="MEF3364924.1"/>
    </source>
</evidence>
<dbReference type="EMBL" id="JAZHYN010000001">
    <property type="protein sequence ID" value="MEF3364924.1"/>
    <property type="molecule type" value="Genomic_DNA"/>
</dbReference>
<gene>
    <name evidence="1" type="ORF">V3H18_00075</name>
</gene>
<proteinExistence type="predicted"/>
<accession>A0ABU7XC01</accession>
<name>A0ABU7XC01_9HYPH</name>
<dbReference type="Proteomes" id="UP001350748">
    <property type="component" value="Unassembled WGS sequence"/>
</dbReference>
<sequence length="118" mass="13842">MTRHTLSFRGWTESKFSFSNKPAPLFKLPFGKQKPKVFSGAFTYRPQQDTVVSAHQAGYQRKDVDEQFFNEFPPDLITTDFSRVQRIHELTLPYAKDAYRQAFVDNWSPSRSFLIVSW</sequence>
<organism evidence="1 2">
    <name type="scientific">Methylocystis borbori</name>
    <dbReference type="NCBI Taxonomy" id="3118750"/>
    <lineage>
        <taxon>Bacteria</taxon>
        <taxon>Pseudomonadati</taxon>
        <taxon>Pseudomonadota</taxon>
        <taxon>Alphaproteobacteria</taxon>
        <taxon>Hyphomicrobiales</taxon>
        <taxon>Methylocystaceae</taxon>
        <taxon>Methylocystis</taxon>
    </lineage>
</organism>